<feature type="domain" description="BD-FAE-like" evidence="2">
    <location>
        <begin position="40"/>
        <end position="210"/>
    </location>
</feature>
<reference evidence="4" key="1">
    <citation type="submission" date="2017-08" db="EMBL/GenBank/DDBJ databases">
        <authorList>
            <person name="Varghese N."/>
            <person name="Submissions S."/>
        </authorList>
    </citation>
    <scope>NUCLEOTIDE SEQUENCE [LARGE SCALE GENOMIC DNA]</scope>
    <source>
        <strain evidence="4">USBA17B2</strain>
    </source>
</reference>
<proteinExistence type="predicted"/>
<dbReference type="InterPro" id="IPR050300">
    <property type="entry name" value="GDXG_lipolytic_enzyme"/>
</dbReference>
<dbReference type="InterPro" id="IPR029058">
    <property type="entry name" value="AB_hydrolase_fold"/>
</dbReference>
<evidence type="ECO:0000313" key="4">
    <source>
        <dbReference type="Proteomes" id="UP000219688"/>
    </source>
</evidence>
<dbReference type="SUPFAM" id="SSF53474">
    <property type="entry name" value="alpha/beta-Hydrolases"/>
    <property type="match status" value="1"/>
</dbReference>
<dbReference type="AlphaFoldDB" id="A0A285VQE4"/>
<dbReference type="RefSeq" id="WP_170955466.1">
    <property type="nucleotide sequence ID" value="NZ_OBQK01000007.1"/>
</dbReference>
<dbReference type="Pfam" id="PF20434">
    <property type="entry name" value="BD-FAE"/>
    <property type="match status" value="1"/>
</dbReference>
<dbReference type="InterPro" id="IPR049492">
    <property type="entry name" value="BD-FAE-like_dom"/>
</dbReference>
<dbReference type="Proteomes" id="UP000219688">
    <property type="component" value="Unassembled WGS sequence"/>
</dbReference>
<dbReference type="PANTHER" id="PTHR48081">
    <property type="entry name" value="AB HYDROLASE SUPERFAMILY PROTEIN C4A8.06C"/>
    <property type="match status" value="1"/>
</dbReference>
<evidence type="ECO:0000256" key="1">
    <source>
        <dbReference type="ARBA" id="ARBA00022801"/>
    </source>
</evidence>
<name>A0A285VQE4_9MICO</name>
<keyword evidence="4" id="KW-1185">Reference proteome</keyword>
<protein>
    <submittedName>
        <fullName evidence="3">Prolyl oligopeptidase family protein</fullName>
    </submittedName>
</protein>
<evidence type="ECO:0000259" key="2">
    <source>
        <dbReference type="Pfam" id="PF20434"/>
    </source>
</evidence>
<organism evidence="3 4">
    <name type="scientific">Ornithinimicrobium cerasi</name>
    <dbReference type="NCBI Taxonomy" id="2248773"/>
    <lineage>
        <taxon>Bacteria</taxon>
        <taxon>Bacillati</taxon>
        <taxon>Actinomycetota</taxon>
        <taxon>Actinomycetes</taxon>
        <taxon>Micrococcales</taxon>
        <taxon>Ornithinimicrobiaceae</taxon>
        <taxon>Ornithinimicrobium</taxon>
    </lineage>
</organism>
<dbReference type="PANTHER" id="PTHR48081:SF33">
    <property type="entry name" value="KYNURENINE FORMAMIDASE"/>
    <property type="match status" value="1"/>
</dbReference>
<dbReference type="GO" id="GO:0016787">
    <property type="term" value="F:hydrolase activity"/>
    <property type="evidence" value="ECO:0007669"/>
    <property type="project" value="UniProtKB-KW"/>
</dbReference>
<sequence length="256" mass="27040">MTDRAILHHPPVPPGRIVPYGPLPHQVYEVVGEPVGASGWVVLVHGGFWRAAWDRAHLRPLALALAAEGYAVALLEYARTGMEHGGWDGTFRDVAAALAATGLETGEAPVVLVGHSAGGHLAAWLLHQPEARAVRGLRGAVCLAGCLDLTMVAELGLDDGAAQDLVGGTPRTHPARYDRADPARLGRSPYPVVVVHGSADEAVPPEVSRSWWERCATPGRDRLDVLDGVGHFALVDPAAAAHPVLLAHVTRLLAPR</sequence>
<keyword evidence="1" id="KW-0378">Hydrolase</keyword>
<dbReference type="EMBL" id="OBQK01000007">
    <property type="protein sequence ID" value="SOC56282.1"/>
    <property type="molecule type" value="Genomic_DNA"/>
</dbReference>
<dbReference type="Gene3D" id="3.40.50.1820">
    <property type="entry name" value="alpha/beta hydrolase"/>
    <property type="match status" value="1"/>
</dbReference>
<evidence type="ECO:0000313" key="3">
    <source>
        <dbReference type="EMBL" id="SOC56282.1"/>
    </source>
</evidence>
<gene>
    <name evidence="3" type="ORF">SAMN05421879_10761</name>
</gene>
<accession>A0A285VQE4</accession>